<dbReference type="GeneID" id="119740533"/>
<sequence length="249" mass="27478">MASKLQTVFAIIQCLGGVASVSAFFRPSCPSGWILNAQSCWMAIPDKKIMTDAQAGCKRMDSNSAVPNSKTENDFVFGLFKETWPNAGIGLWLGCTAALPNNTLTCIESLTGSERFYTFVASDRPNRRCLMMDKVEGSRWSLVNCGISRRTICERPATRLTAKTLQCSAISLNHAGHTGSYCLLDHTFSVTQVKSPMQCCIACFKDLNCHSFNLSGNTCQLNNVTISQVDQGKYLKRDENCGYFETKWA</sequence>
<feature type="signal peptide" evidence="1">
    <location>
        <begin position="1"/>
        <end position="23"/>
    </location>
</feature>
<name>A0A914B766_PATMI</name>
<feature type="chain" id="PRO_5036778667" description="C-type lectin domain-containing protein" evidence="1">
    <location>
        <begin position="24"/>
        <end position="249"/>
    </location>
</feature>
<dbReference type="OrthoDB" id="418245at2759"/>
<protein>
    <recommendedName>
        <fullName evidence="2">C-type lectin domain-containing protein</fullName>
    </recommendedName>
</protein>
<dbReference type="SMART" id="SM00034">
    <property type="entry name" value="CLECT"/>
    <property type="match status" value="1"/>
</dbReference>
<dbReference type="InterPro" id="IPR001304">
    <property type="entry name" value="C-type_lectin-like"/>
</dbReference>
<dbReference type="PROSITE" id="PS50041">
    <property type="entry name" value="C_TYPE_LECTIN_2"/>
    <property type="match status" value="1"/>
</dbReference>
<dbReference type="Pfam" id="PF00059">
    <property type="entry name" value="Lectin_C"/>
    <property type="match status" value="1"/>
</dbReference>
<reference evidence="3" key="1">
    <citation type="submission" date="2022-11" db="UniProtKB">
        <authorList>
            <consortium name="EnsemblMetazoa"/>
        </authorList>
    </citation>
    <scope>IDENTIFICATION</scope>
</reference>
<organism evidence="3 4">
    <name type="scientific">Patiria miniata</name>
    <name type="common">Bat star</name>
    <name type="synonym">Asterina miniata</name>
    <dbReference type="NCBI Taxonomy" id="46514"/>
    <lineage>
        <taxon>Eukaryota</taxon>
        <taxon>Metazoa</taxon>
        <taxon>Echinodermata</taxon>
        <taxon>Eleutherozoa</taxon>
        <taxon>Asterozoa</taxon>
        <taxon>Asteroidea</taxon>
        <taxon>Valvatacea</taxon>
        <taxon>Valvatida</taxon>
        <taxon>Asterinidae</taxon>
        <taxon>Patiria</taxon>
    </lineage>
</organism>
<keyword evidence="1" id="KW-0732">Signal</keyword>
<proteinExistence type="predicted"/>
<evidence type="ECO:0000313" key="3">
    <source>
        <dbReference type="EnsemblMetazoa" id="XP_038071804.1"/>
    </source>
</evidence>
<evidence type="ECO:0000259" key="2">
    <source>
        <dbReference type="PROSITE" id="PS50041"/>
    </source>
</evidence>
<dbReference type="InterPro" id="IPR016186">
    <property type="entry name" value="C-type_lectin-like/link_sf"/>
</dbReference>
<dbReference type="Proteomes" id="UP000887568">
    <property type="component" value="Unplaced"/>
</dbReference>
<dbReference type="RefSeq" id="XP_038071804.1">
    <property type="nucleotide sequence ID" value="XM_038215876.1"/>
</dbReference>
<dbReference type="EnsemblMetazoa" id="XM_038215876.1">
    <property type="protein sequence ID" value="XP_038071804.1"/>
    <property type="gene ID" value="LOC119740533"/>
</dbReference>
<dbReference type="Gene3D" id="3.10.100.10">
    <property type="entry name" value="Mannose-Binding Protein A, subunit A"/>
    <property type="match status" value="1"/>
</dbReference>
<feature type="domain" description="C-type lectin" evidence="2">
    <location>
        <begin position="36"/>
        <end position="154"/>
    </location>
</feature>
<accession>A0A914B766</accession>
<dbReference type="AlphaFoldDB" id="A0A914B766"/>
<dbReference type="SUPFAM" id="SSF56436">
    <property type="entry name" value="C-type lectin-like"/>
    <property type="match status" value="1"/>
</dbReference>
<evidence type="ECO:0000256" key="1">
    <source>
        <dbReference type="SAM" id="SignalP"/>
    </source>
</evidence>
<dbReference type="CDD" id="cd00037">
    <property type="entry name" value="CLECT"/>
    <property type="match status" value="1"/>
</dbReference>
<keyword evidence="4" id="KW-1185">Reference proteome</keyword>
<dbReference type="InterPro" id="IPR016187">
    <property type="entry name" value="CTDL_fold"/>
</dbReference>
<evidence type="ECO:0000313" key="4">
    <source>
        <dbReference type="Proteomes" id="UP000887568"/>
    </source>
</evidence>